<dbReference type="EMBL" id="JALN02000001">
    <property type="protein sequence ID" value="KDF01429.1"/>
    <property type="molecule type" value="Genomic_DNA"/>
</dbReference>
<comment type="caution">
    <text evidence="2">The sequence shown here is derived from an EMBL/GenBank/DDBJ whole genome shotgun (WGS) entry which is preliminary data.</text>
</comment>
<dbReference type="Proteomes" id="UP000022835">
    <property type="component" value="Unassembled WGS sequence"/>
</dbReference>
<accession>A0A064CRU1</accession>
<keyword evidence="1" id="KW-0175">Coiled coil</keyword>
<evidence type="ECO:0000313" key="2">
    <source>
        <dbReference type="EMBL" id="KDF01429.1"/>
    </source>
</evidence>
<keyword evidence="3" id="KW-1185">Reference proteome</keyword>
<protein>
    <submittedName>
        <fullName evidence="2">Uncharacterized protein</fullName>
    </submittedName>
</protein>
<proteinExistence type="predicted"/>
<sequence length="96" mass="10757">MTAENSAEPAAYWAADRAQAGHFREQLERELTALDGQAAKLQAQLDEHSRHNRSLDVFRIQGDLRAVTATRLSVIEMLSALTTRFPTHQSDPPRTD</sequence>
<reference evidence="2" key="1">
    <citation type="submission" date="2014-05" db="EMBL/GenBank/DDBJ databases">
        <title>Genome sequence of Mycobacterium aromaticivorans strain JS19b1T (= DSM 45407T).</title>
        <authorList>
            <person name="Kwak Y."/>
            <person name="Park G.-S."/>
            <person name="Li Q.X."/>
            <person name="Lee S.-E."/>
            <person name="Shin J.-H."/>
        </authorList>
    </citation>
    <scope>NUCLEOTIDE SEQUENCE [LARGE SCALE GENOMIC DNA]</scope>
    <source>
        <strain evidence="2">JS19b1</strain>
    </source>
</reference>
<evidence type="ECO:0000313" key="3">
    <source>
        <dbReference type="Proteomes" id="UP000022835"/>
    </source>
</evidence>
<evidence type="ECO:0000256" key="1">
    <source>
        <dbReference type="SAM" id="Coils"/>
    </source>
</evidence>
<dbReference type="AlphaFoldDB" id="A0A064CRU1"/>
<gene>
    <name evidence="2" type="ORF">Y900_021455</name>
</gene>
<organism evidence="2 3">
    <name type="scientific">Mycolicibacterium aromaticivorans JS19b1 = JCM 16368</name>
    <dbReference type="NCBI Taxonomy" id="1440774"/>
    <lineage>
        <taxon>Bacteria</taxon>
        <taxon>Bacillati</taxon>
        <taxon>Actinomycetota</taxon>
        <taxon>Actinomycetes</taxon>
        <taxon>Mycobacteriales</taxon>
        <taxon>Mycobacteriaceae</taxon>
        <taxon>Mycolicibacterium</taxon>
    </lineage>
</organism>
<name>A0A064CRU1_9MYCO</name>
<feature type="coiled-coil region" evidence="1">
    <location>
        <begin position="24"/>
        <end position="51"/>
    </location>
</feature>